<proteinExistence type="predicted"/>
<feature type="compositionally biased region" description="Basic and acidic residues" evidence="1">
    <location>
        <begin position="112"/>
        <end position="122"/>
    </location>
</feature>
<evidence type="ECO:0000313" key="5">
    <source>
        <dbReference type="Proteomes" id="UP000471364"/>
    </source>
</evidence>
<organism evidence="2 4">
    <name type="scientific">Micromonospora aurantiaca</name>
    <name type="common">nom. illeg.</name>
    <dbReference type="NCBI Taxonomy" id="47850"/>
    <lineage>
        <taxon>Bacteria</taxon>
        <taxon>Bacillati</taxon>
        <taxon>Actinomycetota</taxon>
        <taxon>Actinomycetes</taxon>
        <taxon>Micromonosporales</taxon>
        <taxon>Micromonosporaceae</taxon>
        <taxon>Micromonospora</taxon>
    </lineage>
</organism>
<evidence type="ECO:0000256" key="1">
    <source>
        <dbReference type="SAM" id="MobiDB-lite"/>
    </source>
</evidence>
<evidence type="ECO:0000313" key="2">
    <source>
        <dbReference type="EMBL" id="AXH93259.1"/>
    </source>
</evidence>
<reference evidence="2 4" key="2">
    <citation type="submission" date="2018-08" db="EMBL/GenBank/DDBJ databases">
        <title>Streptomyces kandeliansis sp. nov., an endophytic bacterium isolated from mangrove plant.</title>
        <authorList>
            <person name="Wang R."/>
        </authorList>
    </citation>
    <scope>NUCLEOTIDE SEQUENCE [LARGE SCALE GENOMIC DNA]</scope>
    <source>
        <strain evidence="2">110B</strain>
        <strain evidence="4">H14(2018)</strain>
    </source>
</reference>
<dbReference type="EMBL" id="WAAR01000260">
    <property type="protein sequence ID" value="KAB1100516.1"/>
    <property type="molecule type" value="Genomic_DNA"/>
</dbReference>
<protein>
    <recommendedName>
        <fullName evidence="6">WXG100 family type VII secretion target</fullName>
    </recommendedName>
</protein>
<evidence type="ECO:0008006" key="6">
    <source>
        <dbReference type="Google" id="ProtNLM"/>
    </source>
</evidence>
<dbReference type="AlphaFoldDB" id="A0A1C6RZT4"/>
<name>A0A1C6RZT4_9ACTN</name>
<reference evidence="2 4" key="1">
    <citation type="submission" date="2018-07" db="EMBL/GenBank/DDBJ databases">
        <authorList>
            <person name="Ye Y."/>
        </authorList>
    </citation>
    <scope>NUCLEOTIDE SEQUENCE [LARGE SCALE GENOMIC DNA]</scope>
    <source>
        <strain evidence="2">110B</strain>
        <strain evidence="4">H14(2018)</strain>
    </source>
</reference>
<feature type="region of interest" description="Disordered" evidence="1">
    <location>
        <begin position="106"/>
        <end position="134"/>
    </location>
</feature>
<evidence type="ECO:0000313" key="4">
    <source>
        <dbReference type="Proteomes" id="UP000253958"/>
    </source>
</evidence>
<keyword evidence="5" id="KW-1185">Reference proteome</keyword>
<dbReference type="EMBL" id="CP031263">
    <property type="protein sequence ID" value="AXH93259.1"/>
    <property type="molecule type" value="Genomic_DNA"/>
</dbReference>
<accession>A0A1C6RZT4</accession>
<sequence>MARIDWGYPNDKAISAMNAYGMGDAAIGKPEGTTQAAYDSWMAFYNKHQNNRTGVNYERWKDEVRAEHPEWIEAREWYDKNILDTDGWRNLVKTYKDKITDPSNVTPPAFTDKSDWIDEDKTPTNSGFTPPGINPTFKGDTASTSGVAVNTAALEWFAKEILGKITGAGNILLTTADQVGAIDPRPGAFARAEVLRQAVVGATAQDGGVKGDMKDMLVNMNTALLAVQTALLKMAADYRNLEELNALTTDKLGEIMGDSFKGLDNLSTYGQKIIKTDGN</sequence>
<evidence type="ECO:0000313" key="3">
    <source>
        <dbReference type="EMBL" id="KAB1100516.1"/>
    </source>
</evidence>
<dbReference type="RefSeq" id="WP_013286987.1">
    <property type="nucleotide sequence ID" value="NZ_CBDRJY010000013.1"/>
</dbReference>
<gene>
    <name evidence="2" type="ORF">DVH21_26785</name>
    <name evidence="3" type="ORF">F6X54_31975</name>
</gene>
<dbReference type="Proteomes" id="UP000253958">
    <property type="component" value="Chromosome"/>
</dbReference>
<dbReference type="Proteomes" id="UP000471364">
    <property type="component" value="Unassembled WGS sequence"/>
</dbReference>
<reference evidence="3 5" key="3">
    <citation type="submission" date="2019-09" db="EMBL/GenBank/DDBJ databases">
        <title>High taxonomic diversity of Micromonospora strains isolated from Medicago sativa nodules in different geographical locations.</title>
        <authorList>
            <person name="Martinez-Hidalgo P."/>
            <person name="Flores-Felix J.D."/>
            <person name="Velazquez E."/>
            <person name="Brau L."/>
            <person name="Trujillo M.E."/>
            <person name="Martinez-Molina E."/>
        </authorList>
    </citation>
    <scope>NUCLEOTIDE SEQUENCE [LARGE SCALE GENOMIC DNA]</scope>
    <source>
        <strain evidence="3 5">ALFB5</strain>
    </source>
</reference>
<dbReference type="OMA" id="WSNPNIR"/>